<dbReference type="AlphaFoldDB" id="A0A086SXZ9"/>
<organism evidence="1 2">
    <name type="scientific">Hapsidospora chrysogenum (strain ATCC 11550 / CBS 779.69 / DSM 880 / IAM 14645 / JCM 23072 / IMI 49137)</name>
    <name type="common">Acremonium chrysogenum</name>
    <dbReference type="NCBI Taxonomy" id="857340"/>
    <lineage>
        <taxon>Eukaryota</taxon>
        <taxon>Fungi</taxon>
        <taxon>Dikarya</taxon>
        <taxon>Ascomycota</taxon>
        <taxon>Pezizomycotina</taxon>
        <taxon>Sordariomycetes</taxon>
        <taxon>Hypocreomycetidae</taxon>
        <taxon>Hypocreales</taxon>
        <taxon>Bionectriaceae</taxon>
        <taxon>Hapsidospora</taxon>
    </lineage>
</organism>
<evidence type="ECO:0000313" key="2">
    <source>
        <dbReference type="Proteomes" id="UP000029964"/>
    </source>
</evidence>
<dbReference type="PANTHER" id="PTHR36849">
    <property type="entry name" value="CYTOPLASMIC PROTEIN-RELATED"/>
    <property type="match status" value="1"/>
</dbReference>
<dbReference type="EMBL" id="JPKY01000108">
    <property type="protein sequence ID" value="KFH41981.1"/>
    <property type="molecule type" value="Genomic_DNA"/>
</dbReference>
<protein>
    <recommendedName>
        <fullName evidence="3">DUF488 family protein</fullName>
    </recommendedName>
</protein>
<dbReference type="OrthoDB" id="4404343at2759"/>
<dbReference type="PANTHER" id="PTHR36849:SF1">
    <property type="entry name" value="CYTOPLASMIC PROTEIN"/>
    <property type="match status" value="1"/>
</dbReference>
<name>A0A086SXZ9_HAPC1</name>
<evidence type="ECO:0000313" key="1">
    <source>
        <dbReference type="EMBL" id="KFH41981.1"/>
    </source>
</evidence>
<dbReference type="Proteomes" id="UP000029964">
    <property type="component" value="Unassembled WGS sequence"/>
</dbReference>
<dbReference type="HOGENOM" id="CLU_137928_0_0_1"/>
<keyword evidence="2" id="KW-1185">Reference proteome</keyword>
<dbReference type="Pfam" id="PF22752">
    <property type="entry name" value="DUF488-N3i"/>
    <property type="match status" value="1"/>
</dbReference>
<sequence length="122" mass="13999">MPPSRRNSIDVAHVKDGRPQSGRAVLVDRVWPRGQRKDEAPWDEWLKNVAPSTDLRKWYGHDPDKQEEFVRRYRTELASGEPAEALEYLQQLHAREHLTLMTATKDLELSQAKVLADLLAGS</sequence>
<dbReference type="InterPro" id="IPR052552">
    <property type="entry name" value="YeaO-like"/>
</dbReference>
<accession>A0A086SXZ9</accession>
<reference evidence="2" key="1">
    <citation type="journal article" date="2014" name="Genome Announc.">
        <title>Genome sequence and annotation of Acremonium chrysogenum, producer of the beta-lactam antibiotic cephalosporin C.</title>
        <authorList>
            <person name="Terfehr D."/>
            <person name="Dahlmann T.A."/>
            <person name="Specht T."/>
            <person name="Zadra I."/>
            <person name="Kuernsteiner H."/>
            <person name="Kueck U."/>
        </authorList>
    </citation>
    <scope>NUCLEOTIDE SEQUENCE [LARGE SCALE GENOMIC DNA]</scope>
    <source>
        <strain evidence="2">ATCC 11550 / CBS 779.69 / DSM 880 / IAM 14645 / JCM 23072 / IMI 49137</strain>
    </source>
</reference>
<gene>
    <name evidence="1" type="ORF">ACRE_073080</name>
</gene>
<comment type="caution">
    <text evidence="1">The sequence shown here is derived from an EMBL/GenBank/DDBJ whole genome shotgun (WGS) entry which is preliminary data.</text>
</comment>
<proteinExistence type="predicted"/>
<evidence type="ECO:0008006" key="3">
    <source>
        <dbReference type="Google" id="ProtNLM"/>
    </source>
</evidence>